<evidence type="ECO:0000313" key="9">
    <source>
        <dbReference type="EMBL" id="MEB8338382.1"/>
    </source>
</evidence>
<dbReference type="PANTHER" id="PTHR43744:SF12">
    <property type="entry name" value="ABC TRANSPORTER PERMEASE PROTEIN MG189-RELATED"/>
    <property type="match status" value="1"/>
</dbReference>
<keyword evidence="10" id="KW-1185">Reference proteome</keyword>
<comment type="caution">
    <text evidence="9">The sequence shown here is derived from an EMBL/GenBank/DDBJ whole genome shotgun (WGS) entry which is preliminary data.</text>
</comment>
<keyword evidence="2 7" id="KW-0813">Transport</keyword>
<dbReference type="SUPFAM" id="SSF161098">
    <property type="entry name" value="MetI-like"/>
    <property type="match status" value="1"/>
</dbReference>
<dbReference type="Proteomes" id="UP001354931">
    <property type="component" value="Unassembled WGS sequence"/>
</dbReference>
<comment type="similarity">
    <text evidence="7">Belongs to the binding-protein-dependent transport system permease family.</text>
</comment>
<feature type="transmembrane region" description="Helical" evidence="7">
    <location>
        <begin position="191"/>
        <end position="213"/>
    </location>
</feature>
<feature type="transmembrane region" description="Helical" evidence="7">
    <location>
        <begin position="254"/>
        <end position="273"/>
    </location>
</feature>
<reference evidence="9 10" key="1">
    <citation type="submission" date="2022-10" db="EMBL/GenBank/DDBJ databases">
        <authorList>
            <person name="Xie J."/>
            <person name="Shen N."/>
        </authorList>
    </citation>
    <scope>NUCLEOTIDE SEQUENCE [LARGE SCALE GENOMIC DNA]</scope>
    <source>
        <strain evidence="9 10">YIM65594</strain>
    </source>
</reference>
<protein>
    <submittedName>
        <fullName evidence="9">Carbohydrate ABC transporter permease</fullName>
    </submittedName>
</protein>
<dbReference type="CDD" id="cd06261">
    <property type="entry name" value="TM_PBP2"/>
    <property type="match status" value="1"/>
</dbReference>
<feature type="transmembrane region" description="Helical" evidence="7">
    <location>
        <begin position="80"/>
        <end position="105"/>
    </location>
</feature>
<evidence type="ECO:0000259" key="8">
    <source>
        <dbReference type="PROSITE" id="PS50928"/>
    </source>
</evidence>
<dbReference type="InterPro" id="IPR000515">
    <property type="entry name" value="MetI-like"/>
</dbReference>
<feature type="domain" description="ABC transmembrane type-1" evidence="8">
    <location>
        <begin position="81"/>
        <end position="273"/>
    </location>
</feature>
<evidence type="ECO:0000256" key="6">
    <source>
        <dbReference type="ARBA" id="ARBA00023136"/>
    </source>
</evidence>
<keyword evidence="6 7" id="KW-0472">Membrane</keyword>
<evidence type="ECO:0000256" key="7">
    <source>
        <dbReference type="RuleBase" id="RU363032"/>
    </source>
</evidence>
<dbReference type="EMBL" id="JAOZYC010000093">
    <property type="protein sequence ID" value="MEB8338382.1"/>
    <property type="molecule type" value="Genomic_DNA"/>
</dbReference>
<evidence type="ECO:0000256" key="3">
    <source>
        <dbReference type="ARBA" id="ARBA00022475"/>
    </source>
</evidence>
<proteinExistence type="inferred from homology"/>
<keyword evidence="3" id="KW-1003">Cell membrane</keyword>
<evidence type="ECO:0000256" key="1">
    <source>
        <dbReference type="ARBA" id="ARBA00004651"/>
    </source>
</evidence>
<keyword evidence="4 7" id="KW-0812">Transmembrane</keyword>
<evidence type="ECO:0000313" key="10">
    <source>
        <dbReference type="Proteomes" id="UP001354931"/>
    </source>
</evidence>
<gene>
    <name evidence="9" type="ORF">OKJ99_12830</name>
</gene>
<evidence type="ECO:0000256" key="2">
    <source>
        <dbReference type="ARBA" id="ARBA00022448"/>
    </source>
</evidence>
<comment type="subcellular location">
    <subcellularLocation>
        <location evidence="1 7">Cell membrane</location>
        <topology evidence="1 7">Multi-pass membrane protein</topology>
    </subcellularLocation>
</comment>
<feature type="transmembrane region" description="Helical" evidence="7">
    <location>
        <begin position="117"/>
        <end position="137"/>
    </location>
</feature>
<feature type="transmembrane region" description="Helical" evidence="7">
    <location>
        <begin position="149"/>
        <end position="170"/>
    </location>
</feature>
<evidence type="ECO:0000256" key="5">
    <source>
        <dbReference type="ARBA" id="ARBA00022989"/>
    </source>
</evidence>
<accession>A0ABU6F6C2</accession>
<keyword evidence="5 7" id="KW-1133">Transmembrane helix</keyword>
<dbReference type="InterPro" id="IPR035906">
    <property type="entry name" value="MetI-like_sf"/>
</dbReference>
<feature type="transmembrane region" description="Helical" evidence="7">
    <location>
        <begin position="20"/>
        <end position="42"/>
    </location>
</feature>
<dbReference type="RefSeq" id="WP_326016169.1">
    <property type="nucleotide sequence ID" value="NZ_JAOZYC010000093.1"/>
</dbReference>
<evidence type="ECO:0000256" key="4">
    <source>
        <dbReference type="ARBA" id="ARBA00022692"/>
    </source>
</evidence>
<sequence>MSATTTDTRVRGGRPRLSRAAVYVLLSVGLLVMVAPFLWMALSSFKTPRELGASPPVWIPTEWTLANFGKLADLMDVGQAFFNSALVAVFVTACNLLFCSMLGYALAKLNFMGKRPVFAMVLGALMVPDNLMLLPKFVMMSGMDLVDSYAALILPFAAGAFGVFLMRQFIQAVPDELLEAARMDGAREWYIFWRIVLPLVKPALATLTIFTFLGSWNNFLWPLVVTNDPSKYTLPVALATFATDPTQADGSNGVLMAGAFLVVLPVLLVFVVLQRFFTQGIATAGLK</sequence>
<dbReference type="PANTHER" id="PTHR43744">
    <property type="entry name" value="ABC TRANSPORTER PERMEASE PROTEIN MG189-RELATED-RELATED"/>
    <property type="match status" value="1"/>
</dbReference>
<dbReference type="Pfam" id="PF00528">
    <property type="entry name" value="BPD_transp_1"/>
    <property type="match status" value="1"/>
</dbReference>
<name>A0ABU6F6C2_9ACTN</name>
<dbReference type="PROSITE" id="PS50928">
    <property type="entry name" value="ABC_TM1"/>
    <property type="match status" value="1"/>
</dbReference>
<dbReference type="Gene3D" id="1.10.3720.10">
    <property type="entry name" value="MetI-like"/>
    <property type="match status" value="1"/>
</dbReference>
<organism evidence="9 10">
    <name type="scientific">Streptomyces endophyticus</name>
    <dbReference type="NCBI Taxonomy" id="714166"/>
    <lineage>
        <taxon>Bacteria</taxon>
        <taxon>Bacillati</taxon>
        <taxon>Actinomycetota</taxon>
        <taxon>Actinomycetes</taxon>
        <taxon>Kitasatosporales</taxon>
        <taxon>Streptomycetaceae</taxon>
        <taxon>Streptomyces</taxon>
    </lineage>
</organism>